<accession>A0A2H0DWU9</accession>
<gene>
    <name evidence="2" type="ORF">COW82_00800</name>
</gene>
<dbReference type="Pfam" id="PF04248">
    <property type="entry name" value="NTP_transf_9"/>
    <property type="match status" value="1"/>
</dbReference>
<reference evidence="2 3" key="1">
    <citation type="submission" date="2017-09" db="EMBL/GenBank/DDBJ databases">
        <title>Depth-based differentiation of microbial function through sediment-hosted aquifers and enrichment of novel symbionts in the deep terrestrial subsurface.</title>
        <authorList>
            <person name="Probst A.J."/>
            <person name="Ladd B."/>
            <person name="Jarett J.K."/>
            <person name="Geller-Mcgrath D.E."/>
            <person name="Sieber C.M."/>
            <person name="Emerson J.B."/>
            <person name="Anantharaman K."/>
            <person name="Thomas B.C."/>
            <person name="Malmstrom R."/>
            <person name="Stieglmeier M."/>
            <person name="Klingl A."/>
            <person name="Woyke T."/>
            <person name="Ryan C.M."/>
            <person name="Banfield J.F."/>
        </authorList>
    </citation>
    <scope>NUCLEOTIDE SEQUENCE [LARGE SCALE GENOMIC DNA]</scope>
    <source>
        <strain evidence="2">CG22_combo_CG10-13_8_21_14_all_43_18</strain>
    </source>
</reference>
<evidence type="ECO:0000313" key="3">
    <source>
        <dbReference type="Proteomes" id="UP000231276"/>
    </source>
</evidence>
<dbReference type="EMBL" id="PCTS01000011">
    <property type="protein sequence ID" value="PIP86655.1"/>
    <property type="molecule type" value="Genomic_DNA"/>
</dbReference>
<dbReference type="Gene3D" id="2.170.150.40">
    <property type="entry name" value="Domain of unknown function (DUF427)"/>
    <property type="match status" value="1"/>
</dbReference>
<sequence length="93" mass="10697">MKAIWKNTIIAESDKTIIVEGNHYFPPDSIRHDYLSKSKTHSTCPYKGEADYYDIIVAGEKNPDAAWSYPEPKKAFVKIKRYVAFWKGVSVLE</sequence>
<evidence type="ECO:0000259" key="1">
    <source>
        <dbReference type="Pfam" id="PF04248"/>
    </source>
</evidence>
<dbReference type="PANTHER" id="PTHR34310">
    <property type="entry name" value="DUF427 DOMAIN PROTEIN (AFU_ORTHOLOGUE AFUA_3G02220)"/>
    <property type="match status" value="1"/>
</dbReference>
<evidence type="ECO:0000313" key="2">
    <source>
        <dbReference type="EMBL" id="PIP86655.1"/>
    </source>
</evidence>
<dbReference type="AlphaFoldDB" id="A0A2H0DWU9"/>
<feature type="domain" description="DUF427" evidence="1">
    <location>
        <begin position="1"/>
        <end position="87"/>
    </location>
</feature>
<name>A0A2H0DWU9_9BACT</name>
<dbReference type="InterPro" id="IPR007361">
    <property type="entry name" value="DUF427"/>
</dbReference>
<organism evidence="2 3">
    <name type="scientific">Candidatus Campbellbacteria bacterium CG22_combo_CG10-13_8_21_14_all_43_18</name>
    <dbReference type="NCBI Taxonomy" id="1974530"/>
    <lineage>
        <taxon>Bacteria</taxon>
        <taxon>Candidatus Campbelliibacteriota</taxon>
    </lineage>
</organism>
<protein>
    <recommendedName>
        <fullName evidence="1">DUF427 domain-containing protein</fullName>
    </recommendedName>
</protein>
<dbReference type="Proteomes" id="UP000231276">
    <property type="component" value="Unassembled WGS sequence"/>
</dbReference>
<dbReference type="InterPro" id="IPR038694">
    <property type="entry name" value="DUF427_sf"/>
</dbReference>
<proteinExistence type="predicted"/>
<dbReference type="PANTHER" id="PTHR34310:SF5">
    <property type="entry name" value="DUF427 DOMAIN PROTEIN (AFU_ORTHOLOGUE AFUA_3G02220)"/>
    <property type="match status" value="1"/>
</dbReference>
<comment type="caution">
    <text evidence="2">The sequence shown here is derived from an EMBL/GenBank/DDBJ whole genome shotgun (WGS) entry which is preliminary data.</text>
</comment>